<dbReference type="OrthoDB" id="3270319at2759"/>
<dbReference type="SMART" id="SM00487">
    <property type="entry name" value="DEXDc"/>
    <property type="match status" value="1"/>
</dbReference>
<comment type="caution">
    <text evidence="8">The sequence shown here is derived from an EMBL/GenBank/DDBJ whole genome shotgun (WGS) entry which is preliminary data.</text>
</comment>
<feature type="coiled-coil region" evidence="4">
    <location>
        <begin position="272"/>
        <end position="299"/>
    </location>
</feature>
<dbReference type="InterPro" id="IPR038718">
    <property type="entry name" value="SNF2-like_sf"/>
</dbReference>
<keyword evidence="1" id="KW-0547">Nucleotide-binding</keyword>
<dbReference type="InterPro" id="IPR049730">
    <property type="entry name" value="SNF2/RAD54-like_C"/>
</dbReference>
<dbReference type="Pfam" id="PF00271">
    <property type="entry name" value="Helicase_C"/>
    <property type="match status" value="1"/>
</dbReference>
<evidence type="ECO:0000313" key="8">
    <source>
        <dbReference type="EMBL" id="KAG5635509.1"/>
    </source>
</evidence>
<dbReference type="Gene3D" id="3.40.50.10810">
    <property type="entry name" value="Tandem AAA-ATPase domain"/>
    <property type="match status" value="1"/>
</dbReference>
<dbReference type="GO" id="GO:0006281">
    <property type="term" value="P:DNA repair"/>
    <property type="evidence" value="ECO:0007669"/>
    <property type="project" value="TreeGrafter"/>
</dbReference>
<dbReference type="PANTHER" id="PTHR45626">
    <property type="entry name" value="TRANSCRIPTION TERMINATION FACTOR 2-RELATED"/>
    <property type="match status" value="1"/>
</dbReference>
<reference evidence="8" key="1">
    <citation type="submission" date="2021-02" db="EMBL/GenBank/DDBJ databases">
        <authorList>
            <person name="Nieuwenhuis M."/>
            <person name="Van De Peppel L.J.J."/>
        </authorList>
    </citation>
    <scope>NUCLEOTIDE SEQUENCE</scope>
    <source>
        <strain evidence="8">D49</strain>
    </source>
</reference>
<evidence type="ECO:0000256" key="4">
    <source>
        <dbReference type="SAM" id="Coils"/>
    </source>
</evidence>
<dbReference type="InterPro" id="IPR001650">
    <property type="entry name" value="Helicase_C-like"/>
</dbReference>
<accession>A0A9P7FR72</accession>
<dbReference type="GO" id="GO:0008094">
    <property type="term" value="F:ATP-dependent activity, acting on DNA"/>
    <property type="evidence" value="ECO:0007669"/>
    <property type="project" value="TreeGrafter"/>
</dbReference>
<dbReference type="GO" id="GO:0016787">
    <property type="term" value="F:hydrolase activity"/>
    <property type="evidence" value="ECO:0007669"/>
    <property type="project" value="UniProtKB-KW"/>
</dbReference>
<feature type="compositionally biased region" description="Basic and acidic residues" evidence="5">
    <location>
        <begin position="1047"/>
        <end position="1057"/>
    </location>
</feature>
<proteinExistence type="predicted"/>
<dbReference type="InterPro" id="IPR027417">
    <property type="entry name" value="P-loop_NTPase"/>
</dbReference>
<keyword evidence="3" id="KW-0067">ATP-binding</keyword>
<dbReference type="PROSITE" id="PS51194">
    <property type="entry name" value="HELICASE_CTER"/>
    <property type="match status" value="1"/>
</dbReference>
<dbReference type="Pfam" id="PF00176">
    <property type="entry name" value="SNF2-rel_dom"/>
    <property type="match status" value="1"/>
</dbReference>
<dbReference type="Proteomes" id="UP000717328">
    <property type="component" value="Unassembled WGS sequence"/>
</dbReference>
<evidence type="ECO:0000259" key="7">
    <source>
        <dbReference type="PROSITE" id="PS51194"/>
    </source>
</evidence>
<evidence type="ECO:0000256" key="5">
    <source>
        <dbReference type="SAM" id="MobiDB-lite"/>
    </source>
</evidence>
<evidence type="ECO:0000313" key="9">
    <source>
        <dbReference type="Proteomes" id="UP000717328"/>
    </source>
</evidence>
<evidence type="ECO:0000259" key="6">
    <source>
        <dbReference type="PROSITE" id="PS51192"/>
    </source>
</evidence>
<feature type="region of interest" description="Disordered" evidence="5">
    <location>
        <begin position="1034"/>
        <end position="1093"/>
    </location>
</feature>
<name>A0A9P7FR72_9AGAR</name>
<keyword evidence="9" id="KW-1185">Reference proteome</keyword>
<dbReference type="PANTHER" id="PTHR45626:SF22">
    <property type="entry name" value="DNA REPAIR PROTEIN RAD5"/>
    <property type="match status" value="1"/>
</dbReference>
<feature type="domain" description="Helicase ATP-binding" evidence="6">
    <location>
        <begin position="447"/>
        <end position="691"/>
    </location>
</feature>
<evidence type="ECO:0000256" key="2">
    <source>
        <dbReference type="ARBA" id="ARBA00022801"/>
    </source>
</evidence>
<dbReference type="AlphaFoldDB" id="A0A9P7FR72"/>
<dbReference type="SMART" id="SM00490">
    <property type="entry name" value="HELICc"/>
    <property type="match status" value="1"/>
</dbReference>
<feature type="domain" description="Helicase C-terminal" evidence="7">
    <location>
        <begin position="879"/>
        <end position="1029"/>
    </location>
</feature>
<evidence type="ECO:0000256" key="3">
    <source>
        <dbReference type="ARBA" id="ARBA00022840"/>
    </source>
</evidence>
<dbReference type="InterPro" id="IPR000330">
    <property type="entry name" value="SNF2_N"/>
</dbReference>
<dbReference type="InterPro" id="IPR014001">
    <property type="entry name" value="Helicase_ATP-bd"/>
</dbReference>
<protein>
    <submittedName>
        <fullName evidence="8">Uncharacterized protein</fullName>
    </submittedName>
</protein>
<dbReference type="SUPFAM" id="SSF52540">
    <property type="entry name" value="P-loop containing nucleoside triphosphate hydrolases"/>
    <property type="match status" value="2"/>
</dbReference>
<keyword evidence="4" id="KW-0175">Coiled coil</keyword>
<feature type="non-terminal residue" evidence="8">
    <location>
        <position position="1"/>
    </location>
</feature>
<dbReference type="CDD" id="cd18793">
    <property type="entry name" value="SF2_C_SNF"/>
    <property type="match status" value="1"/>
</dbReference>
<dbReference type="InterPro" id="IPR050628">
    <property type="entry name" value="SNF2_RAD54_helicase_TF"/>
</dbReference>
<evidence type="ECO:0000256" key="1">
    <source>
        <dbReference type="ARBA" id="ARBA00022741"/>
    </source>
</evidence>
<dbReference type="GO" id="GO:0005524">
    <property type="term" value="F:ATP binding"/>
    <property type="evidence" value="ECO:0007669"/>
    <property type="project" value="UniProtKB-KW"/>
</dbReference>
<reference evidence="8" key="2">
    <citation type="submission" date="2021-10" db="EMBL/GenBank/DDBJ databases">
        <title>Phylogenomics reveals ancestral predisposition of the termite-cultivated fungus Termitomyces towards a domesticated lifestyle.</title>
        <authorList>
            <person name="Auxier B."/>
            <person name="Grum-Grzhimaylo A."/>
            <person name="Cardenas M.E."/>
            <person name="Lodge J.D."/>
            <person name="Laessoe T."/>
            <person name="Pedersen O."/>
            <person name="Smith M.E."/>
            <person name="Kuyper T.W."/>
            <person name="Franco-Molano E.A."/>
            <person name="Baroni T.J."/>
            <person name="Aanen D.K."/>
        </authorList>
    </citation>
    <scope>NUCLEOTIDE SEQUENCE</scope>
    <source>
        <strain evidence="8">D49</strain>
    </source>
</reference>
<dbReference type="GO" id="GO:0005634">
    <property type="term" value="C:nucleus"/>
    <property type="evidence" value="ECO:0007669"/>
    <property type="project" value="TreeGrafter"/>
</dbReference>
<feature type="compositionally biased region" description="Acidic residues" evidence="5">
    <location>
        <begin position="1037"/>
        <end position="1046"/>
    </location>
</feature>
<dbReference type="EMBL" id="JABCKI010006074">
    <property type="protein sequence ID" value="KAG5635509.1"/>
    <property type="molecule type" value="Genomic_DNA"/>
</dbReference>
<dbReference type="Gene3D" id="3.40.50.300">
    <property type="entry name" value="P-loop containing nucleotide triphosphate hydrolases"/>
    <property type="match status" value="1"/>
</dbReference>
<organism evidence="8 9">
    <name type="scientific">Sphagnurus paluster</name>
    <dbReference type="NCBI Taxonomy" id="117069"/>
    <lineage>
        <taxon>Eukaryota</taxon>
        <taxon>Fungi</taxon>
        <taxon>Dikarya</taxon>
        <taxon>Basidiomycota</taxon>
        <taxon>Agaricomycotina</taxon>
        <taxon>Agaricomycetes</taxon>
        <taxon>Agaricomycetidae</taxon>
        <taxon>Agaricales</taxon>
        <taxon>Tricholomatineae</taxon>
        <taxon>Lyophyllaceae</taxon>
        <taxon>Sphagnurus</taxon>
    </lineage>
</organism>
<keyword evidence="2" id="KW-0378">Hydrolase</keyword>
<dbReference type="PROSITE" id="PS51192">
    <property type="entry name" value="HELICASE_ATP_BIND_1"/>
    <property type="match status" value="1"/>
</dbReference>
<gene>
    <name evidence="8" type="ORF">H0H81_011005</name>
</gene>
<sequence length="1093" mass="121820">MPSHTVASALIQLFLNTTEDNLNGAPWTFDKFKTITGISHGLFPEEDAHLPKSWTREQSQLVRSYFDQYARIPSETAKITFAVARKGVVPGREIYRTFITELWRTSRMHDRITKILSVEGLHPITLAMIPEKGWVHDANDKGLGLPKSLNYIPLAVDPVARALFGFEALDRSGRLPETFRGPVQTLIQRTWTNIRNQTKRSLDKIGGVEEEARKAFAGDLLVFNILDLSLIKPWLDLELVGGKPTKAKIKSVILKVSKWQLLAQTLQTSENVAKADEILEKLRALMEGIEGKLKATQLDPEAHAGASATARQILASKDDVNELMNFYKTYFDAYDPVDYLPLDEQHSSMEARLVAPAGADLGVEYESLKSPQELVASLAFNMAKSFLLPLNFNKYRHCDGYSEWEEKYAHLFQEKNGRPGKDLLPINLHWHQLCGVHAIIRMNFSPDMSKRPCPGVLIADDVGLGKTFQAAALIAFLSELVIRHTFAPAPALASGSSTVSFLPPIIQSRPYLDGKLVLPNGCHLIVIPGTLVDQWYNELRIVFKPKGVDILKYEVAKSKKSDIADFWAPNGPFFTSKHHTSSRIILASHSALLKDFARLYLSLGTIPRDTVPWTHPDKRHDYETNVAKTLYGQPYLTIIIDEAQAFRNIGMKHCAALVILENATMRIIMTATPLQTSTKDLAAMGRLVGIPHFLSMDALDEERADTTAIRKAKDFEADDEEGEESQQVQAEIALRMQKMFEGRIICRTASSKDWEGEDLIKLPGHEEVLLVVKPTDREMEIITEHADNTKASLSSANGLLQIVSRSFYLDHKLATAFARIDLSEPIPIFETLEQWEKVKSTKIDTVARACVHLLSADSAPRIYVENGAAVFPRIPARKDGKQHGKTDKILIYQEFPSMTSLLRNILKLHGIDSLSIDGQMSFQERTKVVTQFREVPKCRVLIISSVGTIGLNLTVANIIIFLDQPWSAQDERQIRGRALRQGQKKVVVTISVLADGTADMILCSLARGKQVFLESFLDKPDGRDMLDLLSGKMIADPSDDYEPDDPEYTKEKPDKGKSRQANANDQPDKASKAKKAKGVGGKASEPAPVMVGA</sequence>